<evidence type="ECO:0000256" key="1">
    <source>
        <dbReference type="SAM" id="MobiDB-lite"/>
    </source>
</evidence>
<keyword evidence="3" id="KW-1185">Reference proteome</keyword>
<sequence length="118" mass="12316">MQLLLEQRVDRRGQVGADQHEQQGGGDEADADSAQRVPAADRGELELGAGRELQGKQGLRQSASVELRGAQAGAGGGEVRHGRGLLWPGTTRVGGVCRRARPGGAVVVASVRAPWWSG</sequence>
<dbReference type="Proteomes" id="UP001499863">
    <property type="component" value="Unassembled WGS sequence"/>
</dbReference>
<name>A0ABN1XKI0_9ACTN</name>
<proteinExistence type="predicted"/>
<organism evidence="2 3">
    <name type="scientific">Kitasatospora putterlickiae</name>
    <dbReference type="NCBI Taxonomy" id="221725"/>
    <lineage>
        <taxon>Bacteria</taxon>
        <taxon>Bacillati</taxon>
        <taxon>Actinomycetota</taxon>
        <taxon>Actinomycetes</taxon>
        <taxon>Kitasatosporales</taxon>
        <taxon>Streptomycetaceae</taxon>
        <taxon>Kitasatospora</taxon>
    </lineage>
</organism>
<protein>
    <submittedName>
        <fullName evidence="2">Uncharacterized protein</fullName>
    </submittedName>
</protein>
<feature type="region of interest" description="Disordered" evidence="1">
    <location>
        <begin position="1"/>
        <end position="62"/>
    </location>
</feature>
<evidence type="ECO:0000313" key="3">
    <source>
        <dbReference type="Proteomes" id="UP001499863"/>
    </source>
</evidence>
<gene>
    <name evidence="2" type="ORF">GCM10009639_05150</name>
</gene>
<feature type="compositionally biased region" description="Basic and acidic residues" evidence="1">
    <location>
        <begin position="7"/>
        <end position="21"/>
    </location>
</feature>
<comment type="caution">
    <text evidence="2">The sequence shown here is derived from an EMBL/GenBank/DDBJ whole genome shotgun (WGS) entry which is preliminary data.</text>
</comment>
<reference evidence="2 3" key="1">
    <citation type="journal article" date="2019" name="Int. J. Syst. Evol. Microbiol.">
        <title>The Global Catalogue of Microorganisms (GCM) 10K type strain sequencing project: providing services to taxonomists for standard genome sequencing and annotation.</title>
        <authorList>
            <consortium name="The Broad Institute Genomics Platform"/>
            <consortium name="The Broad Institute Genome Sequencing Center for Infectious Disease"/>
            <person name="Wu L."/>
            <person name="Ma J."/>
        </authorList>
    </citation>
    <scope>NUCLEOTIDE SEQUENCE [LARGE SCALE GENOMIC DNA]</scope>
    <source>
        <strain evidence="2 3">JCM 12393</strain>
    </source>
</reference>
<dbReference type="EMBL" id="BAAAKJ010000021">
    <property type="protein sequence ID" value="GAA1384050.1"/>
    <property type="molecule type" value="Genomic_DNA"/>
</dbReference>
<evidence type="ECO:0000313" key="2">
    <source>
        <dbReference type="EMBL" id="GAA1384050.1"/>
    </source>
</evidence>
<accession>A0ABN1XKI0</accession>